<gene>
    <name evidence="12" type="ORF">TRIVIDRAFT_54648</name>
</gene>
<dbReference type="AlphaFoldDB" id="G9MLJ2"/>
<dbReference type="CDD" id="cd12296">
    <property type="entry name" value="RRM1_Prp24"/>
    <property type="match status" value="1"/>
</dbReference>
<dbReference type="Pfam" id="PF00076">
    <property type="entry name" value="RRM_1"/>
    <property type="match status" value="3"/>
</dbReference>
<sequence length="1024" mass="115820">MANPVGEESWLAYLDETTRNASDLEQRVNVVELFKRAVGAEPGSLRIWLAYCNFFWSLWADSQSDAAGWPEEEQMMGRELFSFGSALDLWQQGYEAIKYRINDSHILWNRWISLERELLEKTKTPEGVKRITHLYRDRLTTPHLTWDDTSQMYSSFLSEYNRAGWEESMKDVTALSQDAKRLMAERDSFELKLQQASRADDTEAQKKIMTEYLEWETSRTHDGQGIADINFNLCCGLYARALTGIFASDESVWHQHIVFLSSSYADSKAPEYLLNALRRAVQHCPWSGRLWNRLILCAEEAKLDFAEVESIKHAATSENQLYKHGMESMIEMYVAWCGFLKRTAMDASATDEAVDVADVGLSAALEDVEVVGKRLYGKDFQGDPKFRLERIYIQYLTEKKRAIDEARMQWNKLAKAQIHADSHDFWFRYYMWEMLIFSSTSTSNSPTPSSGGVNFRIPVLATAVLQRAVNRQTIDWPEKVLEVYMQHCNDYEQSHSVRRAADAVQKAERNIAKRRALEEEEKAAAYAAYYGTQPADHNEEVSEVSPGQSKRKREDPVDSQEPDNTNNKRQKNDHELRETQSGLRRDRENTSVLVTNLPAEVTQTKLRQYFKEYGHINNITALVREEDGHSSTAMIEFSTPEEAQSALLRDGKFFGQSQIDVQSAHDLTIYVTNYPPAADEKYIRRLFKDCGDILSIRWPSLKVNTHRRFCYVSFRDSEASARAVAKEGTILEDKYKLLAKYSDPNRKKSREGAVAEGREVHVSGLSPSATEDEIREIFSKYGTISRINVPRNISGKGRGFAFVDFATKDEAEKAASELNKTKFLNQILHVEISKASNVKPTAHTADIAARTIALMGLPDTINDARVRALVEPFGPIVKLVLQPGHGGAKIEFADSSATGKASLQLSNVEFEGRKLQVGSPDDLRHAKARRMEDRIVPRSQSSAKKDKPASTTANSFMPSSVMRRPTLGRPGPKRGLGFSAPRVTPGSNVKTDGESTKPATKSNADFKELFLRGSNPKNNAEKTD</sequence>
<feature type="compositionally biased region" description="Polar residues" evidence="10">
    <location>
        <begin position="949"/>
        <end position="958"/>
    </location>
</feature>
<dbReference type="eggNOG" id="KOG0128">
    <property type="taxonomic scope" value="Eukaryota"/>
</dbReference>
<dbReference type="InParanoid" id="G9MLJ2"/>
<dbReference type="InterPro" id="IPR000504">
    <property type="entry name" value="RRM_dom"/>
</dbReference>
<evidence type="ECO:0000256" key="10">
    <source>
        <dbReference type="SAM" id="MobiDB-lite"/>
    </source>
</evidence>
<dbReference type="InterPro" id="IPR034397">
    <property type="entry name" value="Prp24_RRM1"/>
</dbReference>
<comment type="subcellular location">
    <subcellularLocation>
        <location evidence="1">Nucleus</location>
    </subcellularLocation>
</comment>
<keyword evidence="3" id="KW-0677">Repeat</keyword>
<dbReference type="InterPro" id="IPR003107">
    <property type="entry name" value="HAT"/>
</dbReference>
<organism evidence="12 13">
    <name type="scientific">Hypocrea virens (strain Gv29-8 / FGSC 10586)</name>
    <name type="common">Gliocladium virens</name>
    <name type="synonym">Trichoderma virens</name>
    <dbReference type="NCBI Taxonomy" id="413071"/>
    <lineage>
        <taxon>Eukaryota</taxon>
        <taxon>Fungi</taxon>
        <taxon>Dikarya</taxon>
        <taxon>Ascomycota</taxon>
        <taxon>Pezizomycotina</taxon>
        <taxon>Sordariomycetes</taxon>
        <taxon>Hypocreomycetidae</taxon>
        <taxon>Hypocreales</taxon>
        <taxon>Hypocreaceae</taxon>
        <taxon>Trichoderma</taxon>
    </lineage>
</organism>
<protein>
    <recommendedName>
        <fullName evidence="8">U4/U6 snRNA-associated-splicing factor PRP24</fullName>
    </recommendedName>
</protein>
<feature type="domain" description="RRM" evidence="11">
    <location>
        <begin position="758"/>
        <end position="835"/>
    </location>
</feature>
<dbReference type="Proteomes" id="UP000007115">
    <property type="component" value="Unassembled WGS sequence"/>
</dbReference>
<dbReference type="InterPro" id="IPR031766">
    <property type="entry name" value="RRM_occluded"/>
</dbReference>
<feature type="domain" description="RRM" evidence="11">
    <location>
        <begin position="667"/>
        <end position="744"/>
    </location>
</feature>
<dbReference type="GeneID" id="25795446"/>
<dbReference type="EMBL" id="ABDF02000004">
    <property type="protein sequence ID" value="EHK25033.1"/>
    <property type="molecule type" value="Genomic_DNA"/>
</dbReference>
<evidence type="ECO:0000256" key="5">
    <source>
        <dbReference type="ARBA" id="ARBA00023187"/>
    </source>
</evidence>
<dbReference type="HOGENOM" id="CLU_003925_2_0_1"/>
<keyword evidence="6" id="KW-0539">Nucleus</keyword>
<dbReference type="PANTHER" id="PTHR10352">
    <property type="entry name" value="EUKARYOTIC TRANSLATION INITIATION FACTOR 3 SUBUNIT G"/>
    <property type="match status" value="1"/>
</dbReference>
<dbReference type="InterPro" id="IPR034398">
    <property type="entry name" value="Prp24_RRM2"/>
</dbReference>
<evidence type="ECO:0000256" key="1">
    <source>
        <dbReference type="ARBA" id="ARBA00004123"/>
    </source>
</evidence>
<evidence type="ECO:0000313" key="13">
    <source>
        <dbReference type="Proteomes" id="UP000007115"/>
    </source>
</evidence>
<evidence type="ECO:0000256" key="4">
    <source>
        <dbReference type="ARBA" id="ARBA00022884"/>
    </source>
</evidence>
<dbReference type="Gene3D" id="1.25.40.10">
    <property type="entry name" value="Tetratricopeptide repeat domain"/>
    <property type="match status" value="2"/>
</dbReference>
<dbReference type="CDD" id="cd12297">
    <property type="entry name" value="RRM2_Prp24"/>
    <property type="match status" value="1"/>
</dbReference>
<dbReference type="PROSITE" id="PS50102">
    <property type="entry name" value="RRM"/>
    <property type="match status" value="4"/>
</dbReference>
<name>G9MLJ2_HYPVG</name>
<dbReference type="OrthoDB" id="360390at2759"/>
<dbReference type="FunFam" id="3.30.70.330:FF:000523">
    <property type="entry name" value="Pre-mRNA splicing factor (Prp24), putative"/>
    <property type="match status" value="1"/>
</dbReference>
<keyword evidence="4 9" id="KW-0694">RNA-binding</keyword>
<feature type="compositionally biased region" description="Basic and acidic residues" evidence="10">
    <location>
        <begin position="921"/>
        <end position="936"/>
    </location>
</feature>
<evidence type="ECO:0000256" key="9">
    <source>
        <dbReference type="PROSITE-ProRule" id="PRU00176"/>
    </source>
</evidence>
<dbReference type="SUPFAM" id="SSF48452">
    <property type="entry name" value="TPR-like"/>
    <property type="match status" value="1"/>
</dbReference>
<dbReference type="VEuPathDB" id="FungiDB:TRIVIDRAFT_54648"/>
<dbReference type="Pfam" id="PF16842">
    <property type="entry name" value="RRM_occluded"/>
    <property type="match status" value="1"/>
</dbReference>
<dbReference type="CDD" id="cd00590">
    <property type="entry name" value="RRM_SF"/>
    <property type="match status" value="1"/>
</dbReference>
<dbReference type="InterPro" id="IPR011990">
    <property type="entry name" value="TPR-like_helical_dom_sf"/>
</dbReference>
<feature type="region of interest" description="Disordered" evidence="10">
    <location>
        <begin position="531"/>
        <end position="591"/>
    </location>
</feature>
<dbReference type="RefSeq" id="XP_013959227.1">
    <property type="nucleotide sequence ID" value="XM_014103752.1"/>
</dbReference>
<evidence type="ECO:0000256" key="6">
    <source>
        <dbReference type="ARBA" id="ARBA00023242"/>
    </source>
</evidence>
<dbReference type="SMART" id="SM00386">
    <property type="entry name" value="HAT"/>
    <property type="match status" value="3"/>
</dbReference>
<evidence type="ECO:0000256" key="2">
    <source>
        <dbReference type="ARBA" id="ARBA00022664"/>
    </source>
</evidence>
<evidence type="ECO:0000256" key="7">
    <source>
        <dbReference type="ARBA" id="ARBA00093374"/>
    </source>
</evidence>
<accession>G9MLJ2</accession>
<proteinExistence type="predicted"/>
<dbReference type="GO" id="GO:0003723">
    <property type="term" value="F:RNA binding"/>
    <property type="evidence" value="ECO:0007669"/>
    <property type="project" value="UniProtKB-UniRule"/>
</dbReference>
<keyword evidence="2" id="KW-0507">mRNA processing</keyword>
<comment type="function">
    <text evidence="7">Functions as a recycling factor of the spliceosome, a machinery that forms on each precursor-messenger RNA (pre-mRNA) and catalyzes the removal of introns. Chaperones the re-annealing of U4 and U6 snRNAs (small nuclear RNAs) released from previous rounds of splicing, an initial step in reforming the U4/U6-U5 tri-snRNP (small nuclear ribonucleoprotein) that can reassemble into another spliceosome complex; this step involves binding U6 and facilitating the unwinding of the U6 internal stem loop, followed by base-pairing of U6 to U4.</text>
</comment>
<reference evidence="12 13" key="1">
    <citation type="journal article" date="2011" name="Genome Biol.">
        <title>Comparative genome sequence analysis underscores mycoparasitism as the ancestral life style of Trichoderma.</title>
        <authorList>
            <person name="Kubicek C.P."/>
            <person name="Herrera-Estrella A."/>
            <person name="Seidl-Seiboth V."/>
            <person name="Martinez D.A."/>
            <person name="Druzhinina I.S."/>
            <person name="Thon M."/>
            <person name="Zeilinger S."/>
            <person name="Casas-Flores S."/>
            <person name="Horwitz B.A."/>
            <person name="Mukherjee P.K."/>
            <person name="Mukherjee M."/>
            <person name="Kredics L."/>
            <person name="Alcaraz L.D."/>
            <person name="Aerts A."/>
            <person name="Antal Z."/>
            <person name="Atanasova L."/>
            <person name="Cervantes-Badillo M.G."/>
            <person name="Challacombe J."/>
            <person name="Chertkov O."/>
            <person name="McCluskey K."/>
            <person name="Coulpier F."/>
            <person name="Deshpande N."/>
            <person name="von Doehren H."/>
            <person name="Ebbole D.J."/>
            <person name="Esquivel-Naranjo E.U."/>
            <person name="Fekete E."/>
            <person name="Flipphi M."/>
            <person name="Glaser F."/>
            <person name="Gomez-Rodriguez E.Y."/>
            <person name="Gruber S."/>
            <person name="Han C."/>
            <person name="Henrissat B."/>
            <person name="Hermosa R."/>
            <person name="Hernandez-Onate M."/>
            <person name="Karaffa L."/>
            <person name="Kosti I."/>
            <person name="Le Crom S."/>
            <person name="Lindquist E."/>
            <person name="Lucas S."/>
            <person name="Luebeck M."/>
            <person name="Luebeck P.S."/>
            <person name="Margeot A."/>
            <person name="Metz B."/>
            <person name="Misra M."/>
            <person name="Nevalainen H."/>
            <person name="Omann M."/>
            <person name="Packer N."/>
            <person name="Perrone G."/>
            <person name="Uresti-Rivera E.E."/>
            <person name="Salamov A."/>
            <person name="Schmoll M."/>
            <person name="Seiboth B."/>
            <person name="Shapiro H."/>
            <person name="Sukno S."/>
            <person name="Tamayo-Ramos J.A."/>
            <person name="Tisch D."/>
            <person name="Wiest A."/>
            <person name="Wilkinson H.H."/>
            <person name="Zhang M."/>
            <person name="Coutinho P.M."/>
            <person name="Kenerley C.M."/>
            <person name="Monte E."/>
            <person name="Baker S.E."/>
            <person name="Grigoriev I.V."/>
        </authorList>
    </citation>
    <scope>NUCLEOTIDE SEQUENCE [LARGE SCALE GENOMIC DNA]</scope>
    <source>
        <strain evidence="13">Gv29-8 / FGSC 10586</strain>
    </source>
</reference>
<feature type="domain" description="RRM" evidence="11">
    <location>
        <begin position="850"/>
        <end position="922"/>
    </location>
</feature>
<dbReference type="SUPFAM" id="SSF54928">
    <property type="entry name" value="RNA-binding domain, RBD"/>
    <property type="match status" value="2"/>
</dbReference>
<evidence type="ECO:0000256" key="3">
    <source>
        <dbReference type="ARBA" id="ARBA00022737"/>
    </source>
</evidence>
<evidence type="ECO:0000259" key="11">
    <source>
        <dbReference type="PROSITE" id="PS50102"/>
    </source>
</evidence>
<keyword evidence="5" id="KW-0508">mRNA splicing</keyword>
<dbReference type="InterPro" id="IPR035979">
    <property type="entry name" value="RBD_domain_sf"/>
</dbReference>
<feature type="region of interest" description="Disordered" evidence="10">
    <location>
        <begin position="916"/>
        <end position="1024"/>
    </location>
</feature>
<dbReference type="STRING" id="413071.G9MLJ2"/>
<dbReference type="GO" id="GO:0006397">
    <property type="term" value="P:mRNA processing"/>
    <property type="evidence" value="ECO:0007669"/>
    <property type="project" value="UniProtKB-KW"/>
</dbReference>
<dbReference type="GO" id="GO:0005688">
    <property type="term" value="C:U6 snRNP"/>
    <property type="evidence" value="ECO:0007669"/>
    <property type="project" value="UniProtKB-ARBA"/>
</dbReference>
<dbReference type="InterPro" id="IPR012677">
    <property type="entry name" value="Nucleotide-bd_a/b_plait_sf"/>
</dbReference>
<feature type="compositionally biased region" description="Basic and acidic residues" evidence="10">
    <location>
        <begin position="570"/>
        <end position="589"/>
    </location>
</feature>
<keyword evidence="13" id="KW-1185">Reference proteome</keyword>
<dbReference type="Gene3D" id="3.30.70.330">
    <property type="match status" value="4"/>
</dbReference>
<feature type="domain" description="RRM" evidence="11">
    <location>
        <begin position="590"/>
        <end position="666"/>
    </location>
</feature>
<evidence type="ECO:0000256" key="8">
    <source>
        <dbReference type="ARBA" id="ARBA00093627"/>
    </source>
</evidence>
<dbReference type="GO" id="GO:0008380">
    <property type="term" value="P:RNA splicing"/>
    <property type="evidence" value="ECO:0007669"/>
    <property type="project" value="UniProtKB-KW"/>
</dbReference>
<dbReference type="SMART" id="SM00360">
    <property type="entry name" value="RRM"/>
    <property type="match status" value="4"/>
</dbReference>
<comment type="caution">
    <text evidence="12">The sequence shown here is derived from an EMBL/GenBank/DDBJ whole genome shotgun (WGS) entry which is preliminary data.</text>
</comment>
<dbReference type="FunFam" id="3.30.70.330:FF:000365">
    <property type="entry name" value="U4/U6 snRNA-associated-splicing factor PRP24"/>
    <property type="match status" value="1"/>
</dbReference>
<evidence type="ECO:0000313" key="12">
    <source>
        <dbReference type="EMBL" id="EHK25033.1"/>
    </source>
</evidence>
<dbReference type="OMA" id="LWARYIL"/>